<dbReference type="GO" id="GO:0140359">
    <property type="term" value="F:ABC-type transporter activity"/>
    <property type="evidence" value="ECO:0007669"/>
    <property type="project" value="InterPro"/>
</dbReference>
<dbReference type="InterPro" id="IPR036640">
    <property type="entry name" value="ABC1_TM_sf"/>
</dbReference>
<dbReference type="STRING" id="1223515.B842_10755"/>
<evidence type="ECO:0000256" key="7">
    <source>
        <dbReference type="SAM" id="Phobius"/>
    </source>
</evidence>
<dbReference type="HOGENOM" id="CLU_000604_84_9_11"/>
<dbReference type="Pfam" id="PF00664">
    <property type="entry name" value="ABC_membrane"/>
    <property type="match status" value="1"/>
</dbReference>
<feature type="transmembrane region" description="Helical" evidence="7">
    <location>
        <begin position="240"/>
        <end position="268"/>
    </location>
</feature>
<dbReference type="PROSITE" id="PS50929">
    <property type="entry name" value="ABC_TM1F"/>
    <property type="match status" value="1"/>
</dbReference>
<evidence type="ECO:0000256" key="3">
    <source>
        <dbReference type="ARBA" id="ARBA00022741"/>
    </source>
</evidence>
<feature type="transmembrane region" description="Helical" evidence="7">
    <location>
        <begin position="63"/>
        <end position="82"/>
    </location>
</feature>
<dbReference type="EMBL" id="CP005286">
    <property type="protein sequence ID" value="AJE34000.1"/>
    <property type="molecule type" value="Genomic_DNA"/>
</dbReference>
<dbReference type="Proteomes" id="UP000031524">
    <property type="component" value="Chromosome"/>
</dbReference>
<evidence type="ECO:0000259" key="9">
    <source>
        <dbReference type="PROSITE" id="PS50929"/>
    </source>
</evidence>
<dbReference type="OrthoDB" id="9806127at2"/>
<dbReference type="AlphaFoldDB" id="A0A0B5D4R2"/>
<keyword evidence="5 7" id="KW-1133">Transmembrane helix</keyword>
<dbReference type="SUPFAM" id="SSF52540">
    <property type="entry name" value="P-loop containing nucleoside triphosphate hydrolases"/>
    <property type="match status" value="1"/>
</dbReference>
<evidence type="ECO:0000259" key="8">
    <source>
        <dbReference type="PROSITE" id="PS50893"/>
    </source>
</evidence>
<protein>
    <submittedName>
        <fullName evidence="10">ATP-binding/permease protein cydD</fullName>
    </submittedName>
</protein>
<dbReference type="KEGG" id="chm:B842_10755"/>
<dbReference type="Gene3D" id="3.40.50.300">
    <property type="entry name" value="P-loop containing nucleotide triphosphate hydrolases"/>
    <property type="match status" value="2"/>
</dbReference>
<evidence type="ECO:0000313" key="10">
    <source>
        <dbReference type="EMBL" id="AJE34000.1"/>
    </source>
</evidence>
<accession>A0A0B5D4R2</accession>
<organism evidence="10 11">
    <name type="scientific">Corynebacterium humireducens NBRC 106098 = DSM 45392</name>
    <dbReference type="NCBI Taxonomy" id="1223515"/>
    <lineage>
        <taxon>Bacteria</taxon>
        <taxon>Bacillati</taxon>
        <taxon>Actinomycetota</taxon>
        <taxon>Actinomycetes</taxon>
        <taxon>Mycobacteriales</taxon>
        <taxon>Corynebacteriaceae</taxon>
        <taxon>Corynebacterium</taxon>
    </lineage>
</organism>
<feature type="domain" description="ABC transmembrane type-1" evidence="9">
    <location>
        <begin position="29"/>
        <end position="306"/>
    </location>
</feature>
<feature type="transmembrane region" description="Helical" evidence="7">
    <location>
        <begin position="25"/>
        <end position="51"/>
    </location>
</feature>
<dbReference type="CDD" id="cd18584">
    <property type="entry name" value="ABC_6TM_AarD_CydD"/>
    <property type="match status" value="1"/>
</dbReference>
<evidence type="ECO:0000256" key="2">
    <source>
        <dbReference type="ARBA" id="ARBA00022692"/>
    </source>
</evidence>
<dbReference type="Pfam" id="PF00005">
    <property type="entry name" value="ABC_tran"/>
    <property type="match status" value="1"/>
</dbReference>
<feature type="transmembrane region" description="Helical" evidence="7">
    <location>
        <begin position="165"/>
        <end position="184"/>
    </location>
</feature>
<keyword evidence="11" id="KW-1185">Reference proteome</keyword>
<keyword evidence="6 7" id="KW-0472">Membrane</keyword>
<evidence type="ECO:0000256" key="1">
    <source>
        <dbReference type="ARBA" id="ARBA00004651"/>
    </source>
</evidence>
<dbReference type="InterPro" id="IPR027417">
    <property type="entry name" value="P-loop_NTPase"/>
</dbReference>
<evidence type="ECO:0000313" key="11">
    <source>
        <dbReference type="Proteomes" id="UP000031524"/>
    </source>
</evidence>
<dbReference type="PROSITE" id="PS50893">
    <property type="entry name" value="ABC_TRANSPORTER_2"/>
    <property type="match status" value="1"/>
</dbReference>
<keyword evidence="3" id="KW-0547">Nucleotide-binding</keyword>
<dbReference type="GO" id="GO:0016887">
    <property type="term" value="F:ATP hydrolysis activity"/>
    <property type="evidence" value="ECO:0007669"/>
    <property type="project" value="InterPro"/>
</dbReference>
<dbReference type="InterPro" id="IPR003593">
    <property type="entry name" value="AAA+_ATPase"/>
</dbReference>
<reference evidence="10 11" key="1">
    <citation type="submission" date="2013-04" db="EMBL/GenBank/DDBJ databases">
        <title>Complete genome sequence of Corynebacterium humireducens DSM 45392(T), isolated from a wastewater-fed microbial fuel cell.</title>
        <authorList>
            <person name="Ruckert C."/>
            <person name="Albersmeier A."/>
            <person name="Kalinowski J."/>
        </authorList>
    </citation>
    <scope>NUCLEOTIDE SEQUENCE [LARGE SCALE GENOMIC DNA]</scope>
    <source>
        <strain evidence="11">MFC-5</strain>
    </source>
</reference>
<proteinExistence type="predicted"/>
<dbReference type="InterPro" id="IPR003439">
    <property type="entry name" value="ABC_transporter-like_ATP-bd"/>
</dbReference>
<dbReference type="SMART" id="SM00382">
    <property type="entry name" value="AAA"/>
    <property type="match status" value="1"/>
</dbReference>
<keyword evidence="2 7" id="KW-0812">Transmembrane</keyword>
<dbReference type="PANTHER" id="PTHR24221:SF590">
    <property type="entry name" value="COMPONENT LINKED WITH THE ASSEMBLY OF CYTOCHROME' TRANSPORT TRANSMEMBRANE ATP-BINDING PROTEIN ABC TRANSPORTER CYDD-RELATED"/>
    <property type="match status" value="1"/>
</dbReference>
<dbReference type="GO" id="GO:0005524">
    <property type="term" value="F:ATP binding"/>
    <property type="evidence" value="ECO:0007669"/>
    <property type="project" value="UniProtKB-KW"/>
</dbReference>
<dbReference type="GO" id="GO:0005886">
    <property type="term" value="C:plasma membrane"/>
    <property type="evidence" value="ECO:0007669"/>
    <property type="project" value="UniProtKB-SubCell"/>
</dbReference>
<evidence type="ECO:0000256" key="6">
    <source>
        <dbReference type="ARBA" id="ARBA00023136"/>
    </source>
</evidence>
<keyword evidence="4 10" id="KW-0067">ATP-binding</keyword>
<sequence length="523" mass="54252">MATGSARRAPVDPRLLRLAPPVRRLILRAGAAQALTTVLVLARGVLLGWGAAELIVERALPGWVLPALLAVVLAHGGVAWVAQRWSAEGVGATVDTLRSAALQALRHRDPRAVQEQSGHWRTVLTSGLDDFRPYLSEFLPALVAVVLATPAALAVVFWADPVSGFLALVTLPLIPVFMILIGTLTRAHTERRLRITAALGGQLADLLSGALTLRALGNTAGPAREVEAAGRRHANATMSVLKLAFLSSFALEFIATLSVALVAVGIGLRLLDGGLTLAAGLIALIIIPEVYNPVRQVGTSFHAAVDGLAAVEEVLELVDAPSPTPFLPERVPGVGLRIEDLSVRGRDGVTPHGLSFDAAPGEVTVLHGPNGSGKSTVFLAALGVLPAGLVEGRIEAPASELISFLPARPVLVPGTVATNLALLGAPPTDTGVDIGVPLDREIGAHGAGVSAGQGQRLAVSRTLARGSGEPHLLLLDEPTAHLNAELVIELGRLLRDRAAAGDTVVVASHDPRILDIADQVVTL</sequence>
<name>A0A0B5D4R2_9CORY</name>
<dbReference type="InterPro" id="IPR011527">
    <property type="entry name" value="ABC1_TM_dom"/>
</dbReference>
<dbReference type="SUPFAM" id="SSF90123">
    <property type="entry name" value="ABC transporter transmembrane region"/>
    <property type="match status" value="1"/>
</dbReference>
<evidence type="ECO:0000256" key="5">
    <source>
        <dbReference type="ARBA" id="ARBA00022989"/>
    </source>
</evidence>
<dbReference type="Gene3D" id="1.20.1560.10">
    <property type="entry name" value="ABC transporter type 1, transmembrane domain"/>
    <property type="match status" value="1"/>
</dbReference>
<feature type="domain" description="ABC transporter" evidence="8">
    <location>
        <begin position="336"/>
        <end position="523"/>
    </location>
</feature>
<gene>
    <name evidence="10" type="ORF">B842_10755</name>
</gene>
<dbReference type="PANTHER" id="PTHR24221">
    <property type="entry name" value="ATP-BINDING CASSETTE SUB-FAMILY B"/>
    <property type="match status" value="1"/>
</dbReference>
<dbReference type="RefSeq" id="WP_040086675.1">
    <property type="nucleotide sequence ID" value="NZ_BCSU01000001.1"/>
</dbReference>
<evidence type="ECO:0000256" key="4">
    <source>
        <dbReference type="ARBA" id="ARBA00022840"/>
    </source>
</evidence>
<feature type="transmembrane region" description="Helical" evidence="7">
    <location>
        <begin position="138"/>
        <end position="159"/>
    </location>
</feature>
<dbReference type="InterPro" id="IPR039421">
    <property type="entry name" value="Type_1_exporter"/>
</dbReference>
<comment type="subcellular location">
    <subcellularLocation>
        <location evidence="1">Cell membrane</location>
        <topology evidence="1">Multi-pass membrane protein</topology>
    </subcellularLocation>
</comment>